<proteinExistence type="predicted"/>
<keyword evidence="4" id="KW-0732">Signal</keyword>
<evidence type="ECO:0000256" key="10">
    <source>
        <dbReference type="ARBA" id="ARBA00023319"/>
    </source>
</evidence>
<dbReference type="SUPFAM" id="SSF48726">
    <property type="entry name" value="Immunoglobulin"/>
    <property type="match status" value="4"/>
</dbReference>
<comment type="caution">
    <text evidence="12">The sequence shown here is derived from an EMBL/GenBank/DDBJ whole genome shotgun (WGS) entry which is preliminary data.</text>
</comment>
<dbReference type="Pfam" id="PF13895">
    <property type="entry name" value="Ig_2"/>
    <property type="match status" value="2"/>
</dbReference>
<evidence type="ECO:0000259" key="11">
    <source>
        <dbReference type="PROSITE" id="PS50835"/>
    </source>
</evidence>
<dbReference type="Proteomes" id="UP000710432">
    <property type="component" value="Unassembled WGS sequence"/>
</dbReference>
<keyword evidence="2" id="KW-1003">Cell membrane</keyword>
<dbReference type="GO" id="GO:0002764">
    <property type="term" value="P:immune response-regulating signaling pathway"/>
    <property type="evidence" value="ECO:0007669"/>
    <property type="project" value="TreeGrafter"/>
</dbReference>
<protein>
    <submittedName>
        <fullName evidence="12">Leukocyte immunoglobulin-like receptor subfamily B member 3</fullName>
    </submittedName>
</protein>
<reference evidence="12" key="1">
    <citation type="submission" date="2020-03" db="EMBL/GenBank/DDBJ databases">
        <title>Studies in the Genomics of Life Span.</title>
        <authorList>
            <person name="Glass D."/>
        </authorList>
    </citation>
    <scope>NUCLEOTIDE SEQUENCE</scope>
    <source>
        <strain evidence="12">LTLLF</strain>
        <tissue evidence="12">Muscle</tissue>
    </source>
</reference>
<dbReference type="AlphaFoldDB" id="A0A8J6GBA5"/>
<keyword evidence="3" id="KW-0812">Transmembrane</keyword>
<dbReference type="InterPro" id="IPR050412">
    <property type="entry name" value="Ig-like_Receptors_ImmuneReg"/>
</dbReference>
<dbReference type="PROSITE" id="PS50835">
    <property type="entry name" value="IG_LIKE"/>
    <property type="match status" value="1"/>
</dbReference>
<comment type="subcellular location">
    <subcellularLocation>
        <location evidence="1">Cell membrane</location>
        <topology evidence="1">Single-pass membrane protein</topology>
    </subcellularLocation>
</comment>
<evidence type="ECO:0000256" key="5">
    <source>
        <dbReference type="ARBA" id="ARBA00022737"/>
    </source>
</evidence>
<evidence type="ECO:0000256" key="6">
    <source>
        <dbReference type="ARBA" id="ARBA00022989"/>
    </source>
</evidence>
<dbReference type="Gene3D" id="2.60.40.10">
    <property type="entry name" value="Immunoglobulins"/>
    <property type="match status" value="4"/>
</dbReference>
<keyword evidence="6" id="KW-1133">Transmembrane helix</keyword>
<dbReference type="EMBL" id="JAATJU010023569">
    <property type="protein sequence ID" value="KAH0507448.1"/>
    <property type="molecule type" value="Genomic_DNA"/>
</dbReference>
<evidence type="ECO:0000313" key="13">
    <source>
        <dbReference type="Proteomes" id="UP000710432"/>
    </source>
</evidence>
<dbReference type="InterPro" id="IPR036179">
    <property type="entry name" value="Ig-like_dom_sf"/>
</dbReference>
<sequence>MSRADAEQQVWPDVGDACKVLGQKLVSEGEFWGTNCQFLSGALSKPTLRAVPGNVVATGNQVTFFCEGPSEAKDYRLYKVGSPDYLVPTDFLETENKAKFSISLVQWHNAGQYWCSYTRTNGSLENSDTLELVVTGFFSSRLTLSASTSPIVTAGGHVILQCVSQEPYSMSILMRDGTIHKPTIWAHPGSVITSESPVTIWCEGTLESLMYVIYKEGSLETSYIQTQIDHNNKAQFSIPSMTRLNAGQYNCYSYNSAGWTERSDTLELMVTGVHRGKPTLSALSSPVVTLGGNVTLKCVSSKGYDCFTLTGADQNFSRSLKAQLTHTGQSLALFHGITMASSKNGPFRCYGHYTNTSHVWSEASEPLEIHVSGLSKNPSLPTFKGPVLTHEENLILKCSSEISYDRFSLFTKGESGLTQVSVHHSQDGHFHANFTIGSVNSSIGGQYRCLGTHSSSSEWSVPSDPLDILITEVETSKQNKQLKKSEVKELQKHIDQQSFLSFCSLGSLETKMTTLNLLPLEPNYY</sequence>
<keyword evidence="12" id="KW-0675">Receptor</keyword>
<dbReference type="PANTHER" id="PTHR11738:SF179">
    <property type="entry name" value="LEUKOCYTE IMMUNOGLOBULIN-LIKE RECEPTOR SUBFAMILY A MEMBER 5"/>
    <property type="match status" value="1"/>
</dbReference>
<keyword evidence="9" id="KW-0325">Glycoprotein</keyword>
<keyword evidence="7" id="KW-0472">Membrane</keyword>
<name>A0A8J6GBA5_MICOH</name>
<dbReference type="GO" id="GO:0007166">
    <property type="term" value="P:cell surface receptor signaling pathway"/>
    <property type="evidence" value="ECO:0007669"/>
    <property type="project" value="UniProtKB-ARBA"/>
</dbReference>
<gene>
    <name evidence="12" type="ORF">LTLLF_168775</name>
</gene>
<organism evidence="12 13">
    <name type="scientific">Microtus ochrogaster</name>
    <name type="common">Prairie vole</name>
    <dbReference type="NCBI Taxonomy" id="79684"/>
    <lineage>
        <taxon>Eukaryota</taxon>
        <taxon>Metazoa</taxon>
        <taxon>Chordata</taxon>
        <taxon>Craniata</taxon>
        <taxon>Vertebrata</taxon>
        <taxon>Euteleostomi</taxon>
        <taxon>Mammalia</taxon>
        <taxon>Eutheria</taxon>
        <taxon>Euarchontoglires</taxon>
        <taxon>Glires</taxon>
        <taxon>Rodentia</taxon>
        <taxon>Myomorpha</taxon>
        <taxon>Muroidea</taxon>
        <taxon>Cricetidae</taxon>
        <taxon>Arvicolinae</taxon>
        <taxon>Microtus</taxon>
    </lineage>
</organism>
<evidence type="ECO:0000256" key="8">
    <source>
        <dbReference type="ARBA" id="ARBA00023157"/>
    </source>
</evidence>
<evidence type="ECO:0000256" key="3">
    <source>
        <dbReference type="ARBA" id="ARBA00022692"/>
    </source>
</evidence>
<dbReference type="SMART" id="SM00409">
    <property type="entry name" value="IG"/>
    <property type="match status" value="3"/>
</dbReference>
<keyword evidence="8" id="KW-1015">Disulfide bond</keyword>
<feature type="domain" description="Ig-like" evidence="11">
    <location>
        <begin position="46"/>
        <end position="131"/>
    </location>
</feature>
<evidence type="ECO:0000313" key="12">
    <source>
        <dbReference type="EMBL" id="KAH0507448.1"/>
    </source>
</evidence>
<dbReference type="GO" id="GO:0005886">
    <property type="term" value="C:plasma membrane"/>
    <property type="evidence" value="ECO:0007669"/>
    <property type="project" value="UniProtKB-SubCell"/>
</dbReference>
<dbReference type="FunFam" id="2.60.40.10:FF:000049">
    <property type="entry name" value="Leukocyte immunoglobulin-like receptor subfamily B member 1"/>
    <property type="match status" value="4"/>
</dbReference>
<keyword evidence="10" id="KW-0393">Immunoglobulin domain</keyword>
<dbReference type="InterPro" id="IPR013783">
    <property type="entry name" value="Ig-like_fold"/>
</dbReference>
<evidence type="ECO:0000256" key="7">
    <source>
        <dbReference type="ARBA" id="ARBA00023136"/>
    </source>
</evidence>
<evidence type="ECO:0000256" key="4">
    <source>
        <dbReference type="ARBA" id="ARBA00022729"/>
    </source>
</evidence>
<accession>A0A8J6GBA5</accession>
<evidence type="ECO:0000256" key="1">
    <source>
        <dbReference type="ARBA" id="ARBA00004162"/>
    </source>
</evidence>
<dbReference type="InterPro" id="IPR013151">
    <property type="entry name" value="Immunoglobulin_dom"/>
</dbReference>
<dbReference type="InterPro" id="IPR003599">
    <property type="entry name" value="Ig_sub"/>
</dbReference>
<dbReference type="PANTHER" id="PTHR11738">
    <property type="entry name" value="MHC CLASS I NK CELL RECEPTOR"/>
    <property type="match status" value="1"/>
</dbReference>
<evidence type="ECO:0000256" key="2">
    <source>
        <dbReference type="ARBA" id="ARBA00022475"/>
    </source>
</evidence>
<evidence type="ECO:0000256" key="9">
    <source>
        <dbReference type="ARBA" id="ARBA00023180"/>
    </source>
</evidence>
<keyword evidence="5" id="KW-0677">Repeat</keyword>
<dbReference type="InterPro" id="IPR007110">
    <property type="entry name" value="Ig-like_dom"/>
</dbReference>
<dbReference type="Pfam" id="PF00047">
    <property type="entry name" value="ig"/>
    <property type="match status" value="1"/>
</dbReference>